<dbReference type="OMA" id="VNKADMM"/>
<keyword evidence="4" id="KW-0342">GTP-binding</keyword>
<dbReference type="InterPro" id="IPR023179">
    <property type="entry name" value="GTP-bd_ortho_bundle_sf"/>
</dbReference>
<evidence type="ECO:0000313" key="8">
    <source>
        <dbReference type="EnsemblMetazoa" id="XP_038047465.1"/>
    </source>
</evidence>
<evidence type="ECO:0000256" key="6">
    <source>
        <dbReference type="SAM" id="MobiDB-lite"/>
    </source>
</evidence>
<dbReference type="Gene3D" id="3.40.50.300">
    <property type="entry name" value="P-loop containing nucleotide triphosphate hydrolases"/>
    <property type="match status" value="2"/>
</dbReference>
<dbReference type="GeneID" id="119721456"/>
<dbReference type="InterPro" id="IPR027417">
    <property type="entry name" value="P-loop_NTPase"/>
</dbReference>
<dbReference type="EnsemblMetazoa" id="XM_038191537.1">
    <property type="protein sequence ID" value="XP_038047465.1"/>
    <property type="gene ID" value="LOC119721456"/>
</dbReference>
<dbReference type="Pfam" id="PF01926">
    <property type="entry name" value="MMR_HSR1"/>
    <property type="match status" value="1"/>
</dbReference>
<dbReference type="AlphaFoldDB" id="A0A913Z9A5"/>
<feature type="compositionally biased region" description="Polar residues" evidence="6">
    <location>
        <begin position="377"/>
        <end position="390"/>
    </location>
</feature>
<feature type="compositionally biased region" description="Polar residues" evidence="6">
    <location>
        <begin position="726"/>
        <end position="739"/>
    </location>
</feature>
<feature type="region of interest" description="Disordered" evidence="6">
    <location>
        <begin position="248"/>
        <end position="451"/>
    </location>
</feature>
<keyword evidence="3" id="KW-0378">Hydrolase</keyword>
<dbReference type="GO" id="GO:0000054">
    <property type="term" value="P:ribosomal subunit export from nucleus"/>
    <property type="evidence" value="ECO:0007669"/>
    <property type="project" value="TreeGrafter"/>
</dbReference>
<feature type="compositionally biased region" description="Basic residues" evidence="6">
    <location>
        <begin position="745"/>
        <end position="766"/>
    </location>
</feature>
<evidence type="ECO:0000256" key="4">
    <source>
        <dbReference type="ARBA" id="ARBA00023134"/>
    </source>
</evidence>
<dbReference type="GO" id="GO:0005829">
    <property type="term" value="C:cytosol"/>
    <property type="evidence" value="ECO:0007669"/>
    <property type="project" value="TreeGrafter"/>
</dbReference>
<dbReference type="InterPro" id="IPR006073">
    <property type="entry name" value="GTP-bd"/>
</dbReference>
<dbReference type="Gene3D" id="1.10.1580.10">
    <property type="match status" value="1"/>
</dbReference>
<evidence type="ECO:0000259" key="7">
    <source>
        <dbReference type="Pfam" id="PF01926"/>
    </source>
</evidence>
<accession>A0A913Z9A5</accession>
<feature type="compositionally biased region" description="Basic and acidic residues" evidence="6">
    <location>
        <begin position="426"/>
        <end position="442"/>
    </location>
</feature>
<feature type="region of interest" description="Disordered" evidence="6">
    <location>
        <begin position="707"/>
        <end position="766"/>
    </location>
</feature>
<name>A0A913Z9A5_PATMI</name>
<evidence type="ECO:0000256" key="3">
    <source>
        <dbReference type="ARBA" id="ARBA00022801"/>
    </source>
</evidence>
<dbReference type="Proteomes" id="UP000887568">
    <property type="component" value="Unplaced"/>
</dbReference>
<dbReference type="RefSeq" id="XP_038047465.1">
    <property type="nucleotide sequence ID" value="XM_038191537.1"/>
</dbReference>
<dbReference type="PANTHER" id="PTHR45709:SF2">
    <property type="entry name" value="LARGE SUBUNIT GTPASE 1 HOMOLOG"/>
    <property type="match status" value="1"/>
</dbReference>
<feature type="compositionally biased region" description="Polar residues" evidence="6">
    <location>
        <begin position="282"/>
        <end position="302"/>
    </location>
</feature>
<dbReference type="PRINTS" id="PR00326">
    <property type="entry name" value="GTP1OBG"/>
</dbReference>
<dbReference type="SUPFAM" id="SSF52540">
    <property type="entry name" value="P-loop containing nucleoside triphosphate hydrolases"/>
    <property type="match status" value="1"/>
</dbReference>
<feature type="domain" description="G" evidence="7">
    <location>
        <begin position="482"/>
        <end position="544"/>
    </location>
</feature>
<evidence type="ECO:0000256" key="1">
    <source>
        <dbReference type="ARBA" id="ARBA00022490"/>
    </source>
</evidence>
<reference evidence="8" key="1">
    <citation type="submission" date="2022-11" db="UniProtKB">
        <authorList>
            <consortium name="EnsemblMetazoa"/>
        </authorList>
    </citation>
    <scope>IDENTIFICATION</scope>
</reference>
<feature type="compositionally biased region" description="Basic and acidic residues" evidence="6">
    <location>
        <begin position="364"/>
        <end position="376"/>
    </location>
</feature>
<dbReference type="InterPro" id="IPR043358">
    <property type="entry name" value="GNL1-like"/>
</dbReference>
<dbReference type="PANTHER" id="PTHR45709">
    <property type="entry name" value="LARGE SUBUNIT GTPASE 1 HOMOLOG-RELATED"/>
    <property type="match status" value="1"/>
</dbReference>
<feature type="compositionally biased region" description="Polar residues" evidence="6">
    <location>
        <begin position="412"/>
        <end position="425"/>
    </location>
</feature>
<protein>
    <recommendedName>
        <fullName evidence="5">Large subunit GTPase 1 homolog</fullName>
    </recommendedName>
</protein>
<evidence type="ECO:0000256" key="2">
    <source>
        <dbReference type="ARBA" id="ARBA00022741"/>
    </source>
</evidence>
<proteinExistence type="predicted"/>
<dbReference type="OrthoDB" id="61815at2759"/>
<sequence length="766" mass="85522">MGKKKNQSVLGKSIIKDRFKATNQRRDADNSWLHTSDLNDGYEWGRLNLNSVTEQSHLDDFLLTAELAGTEFTAERQNIRVVDPDDSGLPSAEETKAIQEAQELNKNLLCIPRRPKWDANTTKEKLAQRERESFLEWRRQLALLQEKDHVVMTPFERNLEFWRQLWRVIERSDIIVQIVDARNPLLFRCEDLEKYVKEVGSGKENMVLISKADLLTPLQRQQWAEYFSQQGLKVAFWSAVLETERIKREAAEENEDVENDEEQSSESEPEDTDGDEDDENHGVSSQPASCIQDGTPQDTSDTTGEKLHSADSDKTEPQSLGPDAGVAQTDQQNDQLHAPSNRDVSPNSSETAIAPTSFNTSIDQRTHDRPETEISKCSETASANLPQTDDSNTHETTDPSSSRTVRFAAPDSNDSSQANEEGYSTRQERDAENGRGHRDGEGRGQAGCGPVVNDSKLLTGEELIQFFYDLHTGPKVQEGVTTVGMVGYPNVGKSSTINAIMQQKKVPVSATPGRTKHFQTLFVEPTMCLCDCPGLVMPSMVSSKAEMIVNGILCIDHLRDFMPPTSLLCQRIPRHILNSIYGINIIKPRDGEDANRIPTAREFLNAYAYMRGFMTHHGIPDCPRAARVVLKDYVKGKLLYSHPPPGIDPVEFQDFSQMDVSRGGGGDTARKQREASGPVITDEGTKLKKQPTSSKIDEAFFAQKTVASHTKGAIGPRGGTSGVRGQESSPQQLSASQQRLADKPWKKHGNRNKREKLRRVYGHHDE</sequence>
<keyword evidence="1" id="KW-0963">Cytoplasm</keyword>
<feature type="compositionally biased region" description="Basic and acidic residues" evidence="6">
    <location>
        <begin position="303"/>
        <end position="316"/>
    </location>
</feature>
<feature type="region of interest" description="Disordered" evidence="6">
    <location>
        <begin position="657"/>
        <end position="694"/>
    </location>
</feature>
<dbReference type="GO" id="GO:0005525">
    <property type="term" value="F:GTP binding"/>
    <property type="evidence" value="ECO:0007669"/>
    <property type="project" value="UniProtKB-KW"/>
</dbReference>
<feature type="compositionally biased region" description="Polar residues" evidence="6">
    <location>
        <begin position="342"/>
        <end position="363"/>
    </location>
</feature>
<organism evidence="8 9">
    <name type="scientific">Patiria miniata</name>
    <name type="common">Bat star</name>
    <name type="synonym">Asterina miniata</name>
    <dbReference type="NCBI Taxonomy" id="46514"/>
    <lineage>
        <taxon>Eukaryota</taxon>
        <taxon>Metazoa</taxon>
        <taxon>Echinodermata</taxon>
        <taxon>Eleutherozoa</taxon>
        <taxon>Asterozoa</taxon>
        <taxon>Asteroidea</taxon>
        <taxon>Valvatacea</taxon>
        <taxon>Valvatida</taxon>
        <taxon>Asterinidae</taxon>
        <taxon>Patiria</taxon>
    </lineage>
</organism>
<feature type="compositionally biased region" description="Acidic residues" evidence="6">
    <location>
        <begin position="252"/>
        <end position="279"/>
    </location>
</feature>
<evidence type="ECO:0000256" key="5">
    <source>
        <dbReference type="ARBA" id="ARBA00040145"/>
    </source>
</evidence>
<evidence type="ECO:0000313" key="9">
    <source>
        <dbReference type="Proteomes" id="UP000887568"/>
    </source>
</evidence>
<keyword evidence="9" id="KW-1185">Reference proteome</keyword>
<keyword evidence="2" id="KW-0547">Nucleotide-binding</keyword>
<dbReference type="GO" id="GO:0003924">
    <property type="term" value="F:GTPase activity"/>
    <property type="evidence" value="ECO:0007669"/>
    <property type="project" value="InterPro"/>
</dbReference>